<dbReference type="AlphaFoldDB" id="A0A1A9LG92"/>
<accession>A0A1A9LG92</accession>
<feature type="domain" description="Cyclic nucleotide-binding" evidence="1">
    <location>
        <begin position="29"/>
        <end position="113"/>
    </location>
</feature>
<dbReference type="EMBL" id="LXIE01000001">
    <property type="protein sequence ID" value="OAD92389.1"/>
    <property type="molecule type" value="Genomic_DNA"/>
</dbReference>
<evidence type="ECO:0000313" key="3">
    <source>
        <dbReference type="Proteomes" id="UP000077552"/>
    </source>
</evidence>
<dbReference type="RefSeq" id="WP_068760105.1">
    <property type="nucleotide sequence ID" value="NZ_LXIE01000001.1"/>
</dbReference>
<dbReference type="CDD" id="cd00038">
    <property type="entry name" value="CAP_ED"/>
    <property type="match status" value="1"/>
</dbReference>
<gene>
    <name evidence="2" type="ORF">A7A78_00275</name>
</gene>
<proteinExistence type="predicted"/>
<organism evidence="2 3">
    <name type="scientific">Aequorivita soesokkakensis</name>
    <dbReference type="NCBI Taxonomy" id="1385699"/>
    <lineage>
        <taxon>Bacteria</taxon>
        <taxon>Pseudomonadati</taxon>
        <taxon>Bacteroidota</taxon>
        <taxon>Flavobacteriia</taxon>
        <taxon>Flavobacteriales</taxon>
        <taxon>Flavobacteriaceae</taxon>
        <taxon>Aequorivita</taxon>
    </lineage>
</organism>
<dbReference type="OrthoDB" id="5457083at2"/>
<reference evidence="2 3" key="1">
    <citation type="submission" date="2016-05" db="EMBL/GenBank/DDBJ databases">
        <title>Genome sequencing of Vitellibacter soesokkakensis RSSK-12.</title>
        <authorList>
            <person name="Thevarajoo S."/>
            <person name="Selvaratnam C."/>
            <person name="Goh K.M."/>
            <person name="Chan K.-G."/>
            <person name="Chong C.S."/>
        </authorList>
    </citation>
    <scope>NUCLEOTIDE SEQUENCE [LARGE SCALE GENOMIC DNA]</scope>
    <source>
        <strain evidence="2 3">RSSK-12</strain>
    </source>
</reference>
<sequence>MKEFFNKIYSIDQEILEDYIANWTKYTAPKKTIMTAPGETERYMYFVIDGIQKSYYLNEDKQHVIAFTYTPSFSGIPESFLTQTPSKYYLETITESSFLRIPFEKHQQLMQEHRDIETLFRKATEGILIGMVQRHYELMAFDIHQRFTSFAQRSPHLFNLVSHKDLASYLRIDSTNFSKLFNTIKI</sequence>
<dbReference type="Proteomes" id="UP000077552">
    <property type="component" value="Unassembled WGS sequence"/>
</dbReference>
<keyword evidence="3" id="KW-1185">Reference proteome</keyword>
<evidence type="ECO:0000313" key="2">
    <source>
        <dbReference type="EMBL" id="OAD92389.1"/>
    </source>
</evidence>
<dbReference type="Pfam" id="PF00027">
    <property type="entry name" value="cNMP_binding"/>
    <property type="match status" value="1"/>
</dbReference>
<name>A0A1A9LG92_9FLAO</name>
<dbReference type="SUPFAM" id="SSF51206">
    <property type="entry name" value="cAMP-binding domain-like"/>
    <property type="match status" value="1"/>
</dbReference>
<dbReference type="InterPro" id="IPR018490">
    <property type="entry name" value="cNMP-bd_dom_sf"/>
</dbReference>
<dbReference type="InterPro" id="IPR014710">
    <property type="entry name" value="RmlC-like_jellyroll"/>
</dbReference>
<comment type="caution">
    <text evidence="2">The sequence shown here is derived from an EMBL/GenBank/DDBJ whole genome shotgun (WGS) entry which is preliminary data.</text>
</comment>
<protein>
    <submittedName>
        <fullName evidence="2">Cyclic nucleotide-binding protein</fullName>
    </submittedName>
</protein>
<dbReference type="Gene3D" id="2.60.120.10">
    <property type="entry name" value="Jelly Rolls"/>
    <property type="match status" value="1"/>
</dbReference>
<dbReference type="InterPro" id="IPR000595">
    <property type="entry name" value="cNMP-bd_dom"/>
</dbReference>
<dbReference type="STRING" id="1385699.A7A78_00275"/>
<evidence type="ECO:0000259" key="1">
    <source>
        <dbReference type="Pfam" id="PF00027"/>
    </source>
</evidence>